<dbReference type="EMBL" id="CP002299">
    <property type="protein sequence ID" value="ADP83315.1"/>
    <property type="molecule type" value="Genomic_DNA"/>
</dbReference>
<dbReference type="Gene3D" id="1.10.630.10">
    <property type="entry name" value="Cytochrome P450"/>
    <property type="match status" value="1"/>
</dbReference>
<dbReference type="GO" id="GO:0008395">
    <property type="term" value="F:steroid hydroxylase activity"/>
    <property type="evidence" value="ECO:0007669"/>
    <property type="project" value="TreeGrafter"/>
</dbReference>
<reference evidence="7 8" key="1">
    <citation type="submission" date="2010-10" db="EMBL/GenBank/DDBJ databases">
        <title>Complete sequence of Frankia sp. EuI1c.</title>
        <authorList>
            <consortium name="US DOE Joint Genome Institute"/>
            <person name="Lucas S."/>
            <person name="Copeland A."/>
            <person name="Lapidus A."/>
            <person name="Cheng J.-F."/>
            <person name="Bruce D."/>
            <person name="Goodwin L."/>
            <person name="Pitluck S."/>
            <person name="Chertkov O."/>
            <person name="Detter J.C."/>
            <person name="Han C."/>
            <person name="Tapia R."/>
            <person name="Land M."/>
            <person name="Hauser L."/>
            <person name="Jeffries C."/>
            <person name="Kyrpides N."/>
            <person name="Ivanova N."/>
            <person name="Mikhailova N."/>
            <person name="Beauchemin N."/>
            <person name="Sen A."/>
            <person name="Sur S.A."/>
            <person name="Gtari M."/>
            <person name="Wall L."/>
            <person name="Tisa L."/>
            <person name="Woyke T."/>
        </authorList>
    </citation>
    <scope>NUCLEOTIDE SEQUENCE [LARGE SCALE GENOMIC DNA]</scope>
    <source>
        <strain evidence="8">DSM 45817 / CECT 9037 / EuI1c</strain>
    </source>
</reference>
<evidence type="ECO:0000256" key="1">
    <source>
        <dbReference type="ARBA" id="ARBA00010617"/>
    </source>
</evidence>
<dbReference type="GO" id="GO:0036199">
    <property type="term" value="F:cholest-4-en-3-one 26-monooxygenase activity"/>
    <property type="evidence" value="ECO:0007669"/>
    <property type="project" value="TreeGrafter"/>
</dbReference>
<dbReference type="FunCoup" id="E3J9F1">
    <property type="interactions" value="36"/>
</dbReference>
<gene>
    <name evidence="7" type="ordered locus">FraEuI1c_5327</name>
</gene>
<accession>E3J9F1</accession>
<evidence type="ECO:0000256" key="2">
    <source>
        <dbReference type="ARBA" id="ARBA00022617"/>
    </source>
</evidence>
<dbReference type="eggNOG" id="COG2124">
    <property type="taxonomic scope" value="Bacteria"/>
</dbReference>
<evidence type="ECO:0000256" key="4">
    <source>
        <dbReference type="ARBA" id="ARBA00023002"/>
    </source>
</evidence>
<dbReference type="SUPFAM" id="SSF48264">
    <property type="entry name" value="Cytochrome P450"/>
    <property type="match status" value="1"/>
</dbReference>
<dbReference type="GO" id="GO:0006707">
    <property type="term" value="P:cholesterol catabolic process"/>
    <property type="evidence" value="ECO:0007669"/>
    <property type="project" value="TreeGrafter"/>
</dbReference>
<evidence type="ECO:0000256" key="6">
    <source>
        <dbReference type="ARBA" id="ARBA00023033"/>
    </source>
</evidence>
<evidence type="ECO:0000256" key="5">
    <source>
        <dbReference type="ARBA" id="ARBA00023004"/>
    </source>
</evidence>
<keyword evidence="6" id="KW-0503">Monooxygenase</keyword>
<dbReference type="GO" id="GO:0005506">
    <property type="term" value="F:iron ion binding"/>
    <property type="evidence" value="ECO:0007669"/>
    <property type="project" value="InterPro"/>
</dbReference>
<keyword evidence="3" id="KW-0479">Metal-binding</keyword>
<keyword evidence="5" id="KW-0408">Iron</keyword>
<dbReference type="OrthoDB" id="5241086at2"/>
<name>E3J9F1_PSEI1</name>
<dbReference type="PRINTS" id="PR00359">
    <property type="entry name" value="BP450"/>
</dbReference>
<dbReference type="FunFam" id="1.10.630.10:FF:000018">
    <property type="entry name" value="Cytochrome P450 monooxygenase"/>
    <property type="match status" value="1"/>
</dbReference>
<dbReference type="KEGG" id="fri:FraEuI1c_5327"/>
<dbReference type="InterPro" id="IPR036396">
    <property type="entry name" value="Cyt_P450_sf"/>
</dbReference>
<keyword evidence="4" id="KW-0560">Oxidoreductase</keyword>
<dbReference type="Pfam" id="PF00067">
    <property type="entry name" value="p450"/>
    <property type="match status" value="1"/>
</dbReference>
<dbReference type="STRING" id="298654.FraEuI1c_5327"/>
<evidence type="ECO:0000256" key="3">
    <source>
        <dbReference type="ARBA" id="ARBA00022723"/>
    </source>
</evidence>
<dbReference type="PANTHER" id="PTHR46696:SF4">
    <property type="entry name" value="BIOTIN BIOSYNTHESIS CYTOCHROME P450"/>
    <property type="match status" value="1"/>
</dbReference>
<keyword evidence="8" id="KW-1185">Reference proteome</keyword>
<keyword evidence="2" id="KW-0349">Heme</keyword>
<evidence type="ECO:0000313" key="8">
    <source>
        <dbReference type="Proteomes" id="UP000002484"/>
    </source>
</evidence>
<dbReference type="Proteomes" id="UP000002484">
    <property type="component" value="Chromosome"/>
</dbReference>
<dbReference type="CDD" id="cd11033">
    <property type="entry name" value="CYP142-like"/>
    <property type="match status" value="1"/>
</dbReference>
<comment type="similarity">
    <text evidence="1">Belongs to the cytochrome P450 family.</text>
</comment>
<dbReference type="AlphaFoldDB" id="E3J9F1"/>
<organism evidence="7 8">
    <name type="scientific">Pseudofrankia inefficax (strain DSM 45817 / CECT 9037 / DDB 130130 / EuI1c)</name>
    <name type="common">Frankia inefficax</name>
    <dbReference type="NCBI Taxonomy" id="298654"/>
    <lineage>
        <taxon>Bacteria</taxon>
        <taxon>Bacillati</taxon>
        <taxon>Actinomycetota</taxon>
        <taxon>Actinomycetes</taxon>
        <taxon>Frankiales</taxon>
        <taxon>Frankiaceae</taxon>
        <taxon>Pseudofrankia</taxon>
    </lineage>
</organism>
<dbReference type="PANTHER" id="PTHR46696">
    <property type="entry name" value="P450, PUTATIVE (EUROFUNG)-RELATED"/>
    <property type="match status" value="1"/>
</dbReference>
<dbReference type="RefSeq" id="WP_013426433.1">
    <property type="nucleotide sequence ID" value="NC_014666.1"/>
</dbReference>
<protein>
    <submittedName>
        <fullName evidence="7">Cytochrome P450</fullName>
    </submittedName>
</protein>
<dbReference type="GO" id="GO:0020037">
    <property type="term" value="F:heme binding"/>
    <property type="evidence" value="ECO:0007669"/>
    <property type="project" value="InterPro"/>
</dbReference>
<dbReference type="InterPro" id="IPR001128">
    <property type="entry name" value="Cyt_P450"/>
</dbReference>
<evidence type="ECO:0000313" key="7">
    <source>
        <dbReference type="EMBL" id="ADP83315.1"/>
    </source>
</evidence>
<proteinExistence type="inferred from homology"/>
<dbReference type="InParanoid" id="E3J9F1"/>
<dbReference type="HOGENOM" id="CLU_033716_0_0_11"/>
<dbReference type="InterPro" id="IPR002397">
    <property type="entry name" value="Cyt_P450_B"/>
</dbReference>
<sequence length="423" mass="46286">MSVVAGAGPGQAVDDIDLSDLSFWVRPRAEIDAAFALLRGTPSLPFYAEPEPASEMIESGPGYYAVTRHADIVRISSEPGTFSSARGATSIPDLPPEFLEFFGGMINMDPPRHHRLRRIVSRAFTPRFIAQTEDDIAALARGIVTELRDEGPGDFVSRVAARLPLEVICRMMGLPPERYGDVFRCTNVILGSGDPDFVPPGADIVAALLGAGAELAELLHEMAVRRRADPTNDLTTALALAEVDGEQLDNAEIVSFFILLLVAGNETTRTAISHALLALTAFPEQRDIWRDDLAGVSRTAVEEIVRWSSPVRWMRRTVTADVDLAGQRLQAGDKVLLFYSSANRDEAVFTDPDRFDVRRDPNPHLGFGGAGPHFCLGAHLARREISVIWRELLTQLPDLHASGDPEWLASSFINGVKRLSADW</sequence>